<dbReference type="Proteomes" id="UP000003111">
    <property type="component" value="Unassembled WGS sequence"/>
</dbReference>
<dbReference type="Pfam" id="PF25583">
    <property type="entry name" value="WCX"/>
    <property type="match status" value="1"/>
</dbReference>
<dbReference type="AlphaFoldDB" id="E2S9V4"/>
<accession>E2S9V4</accession>
<dbReference type="PANTHER" id="PTHR34580">
    <property type="match status" value="1"/>
</dbReference>
<name>E2S9V4_9ACTN</name>
<reference evidence="4" key="1">
    <citation type="submission" date="2010-08" db="EMBL/GenBank/DDBJ databases">
        <authorList>
            <person name="Muzny D."/>
            <person name="Qin X."/>
            <person name="Buhay C."/>
            <person name="Dugan-Rocha S."/>
            <person name="Ding Y."/>
            <person name="Chen G."/>
            <person name="Hawes A."/>
            <person name="Holder M."/>
            <person name="Jhangiani S."/>
            <person name="Johnson A."/>
            <person name="Khan Z."/>
            <person name="Li Z."/>
            <person name="Liu W."/>
            <person name="Liu X."/>
            <person name="Perez L."/>
            <person name="Shen H."/>
            <person name="Wang Q."/>
            <person name="Watt J."/>
            <person name="Xi L."/>
            <person name="Xin Y."/>
            <person name="Zhou J."/>
            <person name="Deng J."/>
            <person name="Jiang H."/>
            <person name="Liu Y."/>
            <person name="Qu J."/>
            <person name="Song X.-Z."/>
            <person name="Zhang L."/>
            <person name="Villasana D."/>
            <person name="Johnson A."/>
            <person name="Liu J."/>
            <person name="Liyanage D."/>
            <person name="Lorensuhewa L."/>
            <person name="Robinson T."/>
            <person name="Song A."/>
            <person name="Song B.-B."/>
            <person name="Dinh H."/>
            <person name="Thornton R."/>
            <person name="Coyle M."/>
            <person name="Francisco L."/>
            <person name="Jackson L."/>
            <person name="Javaid M."/>
            <person name="Korchina V."/>
            <person name="Kovar C."/>
            <person name="Mata R."/>
            <person name="Mathew T."/>
            <person name="Ngo R."/>
            <person name="Nguyen L."/>
            <person name="Nguyen N."/>
            <person name="Okwuonu G."/>
            <person name="Ongeri F."/>
            <person name="Pham C."/>
            <person name="Simmons D."/>
            <person name="Wilczek-Boney K."/>
            <person name="Hale W."/>
            <person name="Jakkamsetti A."/>
            <person name="Pham P."/>
            <person name="Ruth R."/>
            <person name="San Lucas F."/>
            <person name="Warren J."/>
            <person name="Zhang J."/>
            <person name="Zhao Z."/>
            <person name="Zhou C."/>
            <person name="Zhu D."/>
            <person name="Lee S."/>
            <person name="Bess C."/>
            <person name="Blankenburg K."/>
            <person name="Forbes L."/>
            <person name="Fu Q."/>
            <person name="Gubbala S."/>
            <person name="Hirani K."/>
            <person name="Jayaseelan J.C."/>
            <person name="Lara F."/>
            <person name="Munidasa M."/>
            <person name="Palculict T."/>
            <person name="Patil S."/>
            <person name="Pu L.-L."/>
            <person name="Saada N."/>
            <person name="Tang L."/>
            <person name="Weissenberger G."/>
            <person name="Zhu Y."/>
            <person name="Hemphill L."/>
            <person name="Shang Y."/>
            <person name="Youmans B."/>
            <person name="Ayvaz T."/>
            <person name="Ross M."/>
            <person name="Santibanez J."/>
            <person name="Aqrawi P."/>
            <person name="Gross S."/>
            <person name="Joshi V."/>
            <person name="Fowler G."/>
            <person name="Nazareth L."/>
            <person name="Reid J."/>
            <person name="Worley K."/>
            <person name="Petrosino J."/>
            <person name="Highlander S."/>
            <person name="Gibbs R."/>
        </authorList>
    </citation>
    <scope>NUCLEOTIDE SEQUENCE [LARGE SCALE GENOMIC DNA]</scope>
    <source>
        <strain evidence="4">DSM 15272</strain>
    </source>
</reference>
<feature type="domain" description="PafC HTH" evidence="2">
    <location>
        <begin position="7"/>
        <end position="122"/>
    </location>
</feature>
<dbReference type="eggNOG" id="COG2378">
    <property type="taxonomic scope" value="Bacteria"/>
</dbReference>
<dbReference type="RefSeq" id="WP_007077766.1">
    <property type="nucleotide sequence ID" value="NZ_CM001024.1"/>
</dbReference>
<dbReference type="PIRSF" id="PIRSF016838">
    <property type="entry name" value="PafC"/>
    <property type="match status" value="1"/>
</dbReference>
<sequence>MSASGRQVQRMLALVPYLQANDGIPVTRVAAEFGVKPQVIRADLRQLMFTGVGEFAGELIDVDLSALDEDGVIFLRDAEFMTRPLRVNAREAAALIVALRTLRATADTEGARVIDSALSKLEHAVGTTVEAPVDVVLEPVDPQVRSTISAALAEGRRIRLVYATVSRDEQTVREIEPRRLFTEDGRAYLEAWCLLAGDIRFFRLDRMVDVSLLDAPVEHHRPVPTDLPERMFVVGEQTPSAVLDLAPAARWLVDHYDAQVLDDQDETWRVRLYGGDTDWLCRLVLRNAGAVTVVEPADLADLVGHRAGAALAAYDGPEPTT</sequence>
<evidence type="ECO:0000313" key="5">
    <source>
        <dbReference type="Proteomes" id="UP000003111"/>
    </source>
</evidence>
<evidence type="ECO:0000259" key="2">
    <source>
        <dbReference type="Pfam" id="PF19187"/>
    </source>
</evidence>
<evidence type="ECO:0000313" key="4">
    <source>
        <dbReference type="EMBL" id="EFQ84028.1"/>
    </source>
</evidence>
<dbReference type="EMBL" id="ACLF03000003">
    <property type="protein sequence ID" value="EFQ84028.1"/>
    <property type="molecule type" value="Genomic_DNA"/>
</dbReference>
<dbReference type="InterPro" id="IPR026881">
    <property type="entry name" value="WYL_dom"/>
</dbReference>
<dbReference type="Pfam" id="PF19187">
    <property type="entry name" value="HTH_PafC"/>
    <property type="match status" value="1"/>
</dbReference>
<dbReference type="PANTHER" id="PTHR34580:SF1">
    <property type="entry name" value="PROTEIN PAFC"/>
    <property type="match status" value="1"/>
</dbReference>
<feature type="domain" description="WCX" evidence="3">
    <location>
        <begin position="240"/>
        <end position="311"/>
    </location>
</feature>
<feature type="domain" description="WYL" evidence="1">
    <location>
        <begin position="146"/>
        <end position="210"/>
    </location>
</feature>
<evidence type="ECO:0008006" key="6">
    <source>
        <dbReference type="Google" id="ProtNLM"/>
    </source>
</evidence>
<dbReference type="HOGENOM" id="CLU_041141_2_0_11"/>
<gene>
    <name evidence="4" type="ORF">HMPREF0063_10744</name>
</gene>
<dbReference type="OrthoDB" id="5174471at2"/>
<keyword evidence="5" id="KW-1185">Reference proteome</keyword>
<dbReference type="PROSITE" id="PS52050">
    <property type="entry name" value="WYL"/>
    <property type="match status" value="1"/>
</dbReference>
<protein>
    <recommendedName>
        <fullName evidence="6">WYL domain-containing protein</fullName>
    </recommendedName>
</protein>
<proteinExistence type="predicted"/>
<dbReference type="InterPro" id="IPR057727">
    <property type="entry name" value="WCX_dom"/>
</dbReference>
<dbReference type="InterPro" id="IPR051534">
    <property type="entry name" value="CBASS_pafABC_assoc_protein"/>
</dbReference>
<organism evidence="4 5">
    <name type="scientific">Aeromicrobium marinum DSM 15272</name>
    <dbReference type="NCBI Taxonomy" id="585531"/>
    <lineage>
        <taxon>Bacteria</taxon>
        <taxon>Bacillati</taxon>
        <taxon>Actinomycetota</taxon>
        <taxon>Actinomycetes</taxon>
        <taxon>Propionibacteriales</taxon>
        <taxon>Nocardioidaceae</taxon>
        <taxon>Aeromicrobium</taxon>
    </lineage>
</organism>
<dbReference type="InterPro" id="IPR043839">
    <property type="entry name" value="PafC_HTH"/>
</dbReference>
<dbReference type="STRING" id="585531.HMPREF0063_10744"/>
<dbReference type="Pfam" id="PF13280">
    <property type="entry name" value="WYL"/>
    <property type="match status" value="1"/>
</dbReference>
<evidence type="ECO:0000259" key="1">
    <source>
        <dbReference type="Pfam" id="PF13280"/>
    </source>
</evidence>
<evidence type="ECO:0000259" key="3">
    <source>
        <dbReference type="Pfam" id="PF25583"/>
    </source>
</evidence>
<dbReference type="InterPro" id="IPR028349">
    <property type="entry name" value="PafC-like"/>
</dbReference>
<comment type="caution">
    <text evidence="4">The sequence shown here is derived from an EMBL/GenBank/DDBJ whole genome shotgun (WGS) entry which is preliminary data.</text>
</comment>